<evidence type="ECO:0000313" key="1">
    <source>
        <dbReference type="EMBL" id="KIM91509.1"/>
    </source>
</evidence>
<protein>
    <submittedName>
        <fullName evidence="1">Uncharacterized protein</fullName>
    </submittedName>
</protein>
<evidence type="ECO:0000313" key="2">
    <source>
        <dbReference type="Proteomes" id="UP000054166"/>
    </source>
</evidence>
<name>A0A0C3GIQ2_PILCF</name>
<gene>
    <name evidence="1" type="ORF">PILCRDRAFT_131850</name>
</gene>
<dbReference type="AlphaFoldDB" id="A0A0C3GIQ2"/>
<accession>A0A0C3GIQ2</accession>
<dbReference type="HOGENOM" id="CLU_021112_0_0_1"/>
<dbReference type="Proteomes" id="UP000054166">
    <property type="component" value="Unassembled WGS sequence"/>
</dbReference>
<dbReference type="STRING" id="765440.A0A0C3GIQ2"/>
<reference evidence="2" key="2">
    <citation type="submission" date="2015-01" db="EMBL/GenBank/DDBJ databases">
        <title>Evolutionary Origins and Diversification of the Mycorrhizal Mutualists.</title>
        <authorList>
            <consortium name="DOE Joint Genome Institute"/>
            <consortium name="Mycorrhizal Genomics Consortium"/>
            <person name="Kohler A."/>
            <person name="Kuo A."/>
            <person name="Nagy L.G."/>
            <person name="Floudas D."/>
            <person name="Copeland A."/>
            <person name="Barry K.W."/>
            <person name="Cichocki N."/>
            <person name="Veneault-Fourrey C."/>
            <person name="LaButti K."/>
            <person name="Lindquist E.A."/>
            <person name="Lipzen A."/>
            <person name="Lundell T."/>
            <person name="Morin E."/>
            <person name="Murat C."/>
            <person name="Riley R."/>
            <person name="Ohm R."/>
            <person name="Sun H."/>
            <person name="Tunlid A."/>
            <person name="Henrissat B."/>
            <person name="Grigoriev I.V."/>
            <person name="Hibbett D.S."/>
            <person name="Martin F."/>
        </authorList>
    </citation>
    <scope>NUCLEOTIDE SEQUENCE [LARGE SCALE GENOMIC DNA]</scope>
    <source>
        <strain evidence="2">F 1598</strain>
    </source>
</reference>
<dbReference type="EMBL" id="KN832971">
    <property type="protein sequence ID" value="KIM91509.1"/>
    <property type="molecule type" value="Genomic_DNA"/>
</dbReference>
<reference evidence="1 2" key="1">
    <citation type="submission" date="2014-04" db="EMBL/GenBank/DDBJ databases">
        <authorList>
            <consortium name="DOE Joint Genome Institute"/>
            <person name="Kuo A."/>
            <person name="Tarkka M."/>
            <person name="Buscot F."/>
            <person name="Kohler A."/>
            <person name="Nagy L.G."/>
            <person name="Floudas D."/>
            <person name="Copeland A."/>
            <person name="Barry K.W."/>
            <person name="Cichocki N."/>
            <person name="Veneault-Fourrey C."/>
            <person name="LaButti K."/>
            <person name="Lindquist E.A."/>
            <person name="Lipzen A."/>
            <person name="Lundell T."/>
            <person name="Morin E."/>
            <person name="Murat C."/>
            <person name="Sun H."/>
            <person name="Tunlid A."/>
            <person name="Henrissat B."/>
            <person name="Grigoriev I.V."/>
            <person name="Hibbett D.S."/>
            <person name="Martin F."/>
            <person name="Nordberg H.P."/>
            <person name="Cantor M.N."/>
            <person name="Hua S.X."/>
        </authorList>
    </citation>
    <scope>NUCLEOTIDE SEQUENCE [LARGE SCALE GENOMIC DNA]</scope>
    <source>
        <strain evidence="1 2">F 1598</strain>
    </source>
</reference>
<dbReference type="OrthoDB" id="4137658at2759"/>
<dbReference type="InParanoid" id="A0A0C3GIQ2"/>
<organism evidence="1 2">
    <name type="scientific">Piloderma croceum (strain F 1598)</name>
    <dbReference type="NCBI Taxonomy" id="765440"/>
    <lineage>
        <taxon>Eukaryota</taxon>
        <taxon>Fungi</taxon>
        <taxon>Dikarya</taxon>
        <taxon>Basidiomycota</taxon>
        <taxon>Agaricomycotina</taxon>
        <taxon>Agaricomycetes</taxon>
        <taxon>Agaricomycetidae</taxon>
        <taxon>Atheliales</taxon>
        <taxon>Atheliaceae</taxon>
        <taxon>Piloderma</taxon>
    </lineage>
</organism>
<proteinExistence type="predicted"/>
<keyword evidence="2" id="KW-1185">Reference proteome</keyword>
<sequence>MMYQRITDWSSQGYIYQLSKIREDELRTASSDLCEDIPNQYNWGLARLVLRMVKNGAMERFILGPCGRSEWRSEQFTNLVAAFSELKEPGASKLHGHMYSATTCVEFHRLLLATLLAYGHTLCALKNAEGTADLVRLCKQVWRCSHLLREIASSLMLRQHLQTCQGWLYIPINTEMHAKMHQEYTGFTVSGCRNPNVDDPGCADYGGIPLDGSETLGQVFLNWICLQVNHLLALNTLTRKFGSPVDSNAKAPSEAPKVSLLAVRSPGPRTVEPWRTTVTNLLSQAPYKTYSAQDVINVIVSSTAAPLHESNQHPVFATFKSASNLGQTVKSTSTIHCEVALASLTKYSHNMSIEQMNDSLNLMQLLQNIDQNTIVVSKRCCPVCWELLDVMDSPTHRFGICGRHPTVCAVKLPSWLPHDTMEVMVARFETFLMDQIFTMMLDQVRECDIDSEDDAEDALSTDSSSWLDFNANDTDLNLEEDQANAPIMSPDNIST</sequence>